<dbReference type="Proteomes" id="UP000673691">
    <property type="component" value="Unassembled WGS sequence"/>
</dbReference>
<dbReference type="EMBL" id="JAEFCI010003283">
    <property type="protein sequence ID" value="KAG5461686.1"/>
    <property type="molecule type" value="Genomic_DNA"/>
</dbReference>
<comment type="caution">
    <text evidence="2">The sequence shown here is derived from an EMBL/GenBank/DDBJ whole genome shotgun (WGS) entry which is preliminary data.</text>
</comment>
<feature type="compositionally biased region" description="Acidic residues" evidence="1">
    <location>
        <begin position="9"/>
        <end position="22"/>
    </location>
</feature>
<evidence type="ECO:0000313" key="3">
    <source>
        <dbReference type="Proteomes" id="UP000673691"/>
    </source>
</evidence>
<reference evidence="2 3" key="1">
    <citation type="journal article" name="Sci. Rep.">
        <title>Genome-scale phylogenetic analyses confirm Olpidium as the closest living zoosporic fungus to the non-flagellated, terrestrial fungi.</title>
        <authorList>
            <person name="Chang Y."/>
            <person name="Rochon D."/>
            <person name="Sekimoto S."/>
            <person name="Wang Y."/>
            <person name="Chovatia M."/>
            <person name="Sandor L."/>
            <person name="Salamov A."/>
            <person name="Grigoriev I.V."/>
            <person name="Stajich J.E."/>
            <person name="Spatafora J.W."/>
        </authorList>
    </citation>
    <scope>NUCLEOTIDE SEQUENCE [LARGE SCALE GENOMIC DNA]</scope>
    <source>
        <strain evidence="2">S191</strain>
    </source>
</reference>
<name>A0A8H7ZYI0_9FUNG</name>
<keyword evidence="3" id="KW-1185">Reference proteome</keyword>
<evidence type="ECO:0000256" key="1">
    <source>
        <dbReference type="SAM" id="MobiDB-lite"/>
    </source>
</evidence>
<protein>
    <submittedName>
        <fullName evidence="2">Uncharacterized protein</fullName>
    </submittedName>
</protein>
<accession>A0A8H7ZYI0</accession>
<organism evidence="2 3">
    <name type="scientific">Olpidium bornovanus</name>
    <dbReference type="NCBI Taxonomy" id="278681"/>
    <lineage>
        <taxon>Eukaryota</taxon>
        <taxon>Fungi</taxon>
        <taxon>Fungi incertae sedis</taxon>
        <taxon>Olpidiomycota</taxon>
        <taxon>Olpidiomycotina</taxon>
        <taxon>Olpidiomycetes</taxon>
        <taxon>Olpidiales</taxon>
        <taxon>Olpidiaceae</taxon>
        <taxon>Olpidium</taxon>
    </lineage>
</organism>
<sequence>MEALLLEKDEWDDDEPQDDGSEAAERTRRERVERFLDDNLNTALYREQERLASATQGKETGRFGEVLARTMLGSVPTYNEDGRAPALLAFCNKLEMAAEQAQPTALG</sequence>
<dbReference type="AlphaFoldDB" id="A0A8H7ZYI0"/>
<evidence type="ECO:0000313" key="2">
    <source>
        <dbReference type="EMBL" id="KAG5461686.1"/>
    </source>
</evidence>
<proteinExistence type="predicted"/>
<gene>
    <name evidence="2" type="ORF">BJ554DRAFT_6077</name>
</gene>
<feature type="region of interest" description="Disordered" evidence="1">
    <location>
        <begin position="1"/>
        <end position="30"/>
    </location>
</feature>